<evidence type="ECO:0000259" key="6">
    <source>
        <dbReference type="Pfam" id="PF07980"/>
    </source>
</evidence>
<dbReference type="InterPro" id="IPR033985">
    <property type="entry name" value="SusD-like_N"/>
</dbReference>
<dbReference type="RefSeq" id="WP_254083338.1">
    <property type="nucleotide sequence ID" value="NZ_JAHESE010000003.1"/>
</dbReference>
<evidence type="ECO:0000256" key="2">
    <source>
        <dbReference type="ARBA" id="ARBA00006275"/>
    </source>
</evidence>
<dbReference type="Gene3D" id="1.25.40.390">
    <property type="match status" value="1"/>
</dbReference>
<dbReference type="SUPFAM" id="SSF48452">
    <property type="entry name" value="TPR-like"/>
    <property type="match status" value="1"/>
</dbReference>
<evidence type="ECO:0000313" key="9">
    <source>
        <dbReference type="Proteomes" id="UP001319080"/>
    </source>
</evidence>
<dbReference type="GO" id="GO:0009279">
    <property type="term" value="C:cell outer membrane"/>
    <property type="evidence" value="ECO:0007669"/>
    <property type="project" value="UniProtKB-SubCell"/>
</dbReference>
<keyword evidence="5" id="KW-0998">Cell outer membrane</keyword>
<evidence type="ECO:0000256" key="4">
    <source>
        <dbReference type="ARBA" id="ARBA00023136"/>
    </source>
</evidence>
<organism evidence="8 9">
    <name type="scientific">Dawidia cretensis</name>
    <dbReference type="NCBI Taxonomy" id="2782350"/>
    <lineage>
        <taxon>Bacteria</taxon>
        <taxon>Pseudomonadati</taxon>
        <taxon>Bacteroidota</taxon>
        <taxon>Cytophagia</taxon>
        <taxon>Cytophagales</taxon>
        <taxon>Chryseotaleaceae</taxon>
        <taxon>Dawidia</taxon>
    </lineage>
</organism>
<protein>
    <submittedName>
        <fullName evidence="8">RagB/SusD family nutrient uptake outer membrane protein</fullName>
    </submittedName>
</protein>
<evidence type="ECO:0000259" key="7">
    <source>
        <dbReference type="Pfam" id="PF14322"/>
    </source>
</evidence>
<proteinExistence type="inferred from homology"/>
<comment type="caution">
    <text evidence="8">The sequence shown here is derived from an EMBL/GenBank/DDBJ whole genome shotgun (WGS) entry which is preliminary data.</text>
</comment>
<dbReference type="Pfam" id="PF14322">
    <property type="entry name" value="SusD-like_3"/>
    <property type="match status" value="1"/>
</dbReference>
<keyword evidence="4" id="KW-0472">Membrane</keyword>
<dbReference type="EMBL" id="JAHESE010000003">
    <property type="protein sequence ID" value="MBT1707748.1"/>
    <property type="molecule type" value="Genomic_DNA"/>
</dbReference>
<dbReference type="InterPro" id="IPR012944">
    <property type="entry name" value="SusD_RagB_dom"/>
</dbReference>
<comment type="subcellular location">
    <subcellularLocation>
        <location evidence="1">Cell outer membrane</location>
    </subcellularLocation>
</comment>
<sequence length="415" mass="47088">MSSEPYFNNAGISLLTSLSTDDMKTLPASEEKDRAPFEINNISSANPLVKEYCWQPGYRYVYLANSVLDGLAASKGVTSVMKNQLRAEALFIRAFSTFYLTNLFGAIPLPTTTELTKNLHISRSPSSDAYNAVLSDLLEAQQLFSIDKELSLTKDAYPRSRANYWAATAFLARVYLYLEKWTEAEQQATAVLDQTSLFALSNDLDSVFLANSREVIWQLLPVVKDGRPSGPYDAQLFLQRLNKRPLIHLTESFLETPEPGDQRLVHWVDTAHVWNTNTVYHFANKYQQPNGQDQFHVELRLAELYLIRAEARAHLENLSGAVDDVDMIRRRASLALFKGQSITRDALLQKIAQERRMELFAEGGHRWLDLKRTNQASATLSLIEYKKWQDTDELYPVPQSEIVSNPNLGPQNLGY</sequence>
<dbReference type="InterPro" id="IPR011990">
    <property type="entry name" value="TPR-like_helical_dom_sf"/>
</dbReference>
<evidence type="ECO:0000313" key="8">
    <source>
        <dbReference type="EMBL" id="MBT1707748.1"/>
    </source>
</evidence>
<keyword evidence="9" id="KW-1185">Reference proteome</keyword>
<evidence type="ECO:0000256" key="1">
    <source>
        <dbReference type="ARBA" id="ARBA00004442"/>
    </source>
</evidence>
<dbReference type="CDD" id="cd08977">
    <property type="entry name" value="SusD"/>
    <property type="match status" value="1"/>
</dbReference>
<comment type="similarity">
    <text evidence="2">Belongs to the SusD family.</text>
</comment>
<feature type="domain" description="RagB/SusD" evidence="6">
    <location>
        <begin position="285"/>
        <end position="415"/>
    </location>
</feature>
<dbReference type="Proteomes" id="UP001319080">
    <property type="component" value="Unassembled WGS sequence"/>
</dbReference>
<dbReference type="Pfam" id="PF07980">
    <property type="entry name" value="SusD_RagB"/>
    <property type="match status" value="1"/>
</dbReference>
<dbReference type="AlphaFoldDB" id="A0AAP2DX17"/>
<reference evidence="8 9" key="1">
    <citation type="submission" date="2021-05" db="EMBL/GenBank/DDBJ databases">
        <title>A Polyphasic approach of four new species of the genus Ohtaekwangia: Ohtaekwangia histidinii sp. nov., Ohtaekwangia cretensis sp. nov., Ohtaekwangia indiensis sp. nov., Ohtaekwangia reichenbachii sp. nov. from diverse environment.</title>
        <authorList>
            <person name="Octaviana S."/>
        </authorList>
    </citation>
    <scope>NUCLEOTIDE SEQUENCE [LARGE SCALE GENOMIC DNA]</scope>
    <source>
        <strain evidence="8 9">PWU5</strain>
    </source>
</reference>
<evidence type="ECO:0000256" key="3">
    <source>
        <dbReference type="ARBA" id="ARBA00022729"/>
    </source>
</evidence>
<keyword evidence="3" id="KW-0732">Signal</keyword>
<accession>A0AAP2DX17</accession>
<gene>
    <name evidence="8" type="ORF">KK062_05930</name>
</gene>
<evidence type="ECO:0000256" key="5">
    <source>
        <dbReference type="ARBA" id="ARBA00023237"/>
    </source>
</evidence>
<feature type="domain" description="SusD-like N-terminal" evidence="7">
    <location>
        <begin position="51"/>
        <end position="176"/>
    </location>
</feature>
<name>A0AAP2DX17_9BACT</name>